<feature type="domain" description="Nucleotide-diphospho-sugar transferase" evidence="3">
    <location>
        <begin position="92"/>
        <end position="288"/>
    </location>
</feature>
<dbReference type="InterPro" id="IPR005069">
    <property type="entry name" value="Nucl-diP-sugar_transferase"/>
</dbReference>
<dbReference type="InParanoid" id="E3LD23"/>
<dbReference type="OrthoDB" id="5845882at2759"/>
<keyword evidence="2" id="KW-0732">Signal</keyword>
<evidence type="ECO:0000259" key="4">
    <source>
        <dbReference type="Pfam" id="PF04155"/>
    </source>
</evidence>
<evidence type="ECO:0000256" key="2">
    <source>
        <dbReference type="SAM" id="SignalP"/>
    </source>
</evidence>
<dbReference type="PANTHER" id="PTHR31967:SF21">
    <property type="entry name" value="GROUND-LIKE DOMAIN-CONTAINING PROTEIN"/>
    <property type="match status" value="1"/>
</dbReference>
<dbReference type="STRING" id="31234.E3LD23"/>
<proteinExistence type="predicted"/>
<dbReference type="Pfam" id="PF04155">
    <property type="entry name" value="Ground-like"/>
    <property type="match status" value="1"/>
</dbReference>
<evidence type="ECO:0000259" key="3">
    <source>
        <dbReference type="Pfam" id="PF03407"/>
    </source>
</evidence>
<dbReference type="HOGENOM" id="CLU_397532_0_0_1"/>
<dbReference type="PANTHER" id="PTHR31967">
    <property type="entry name" value="GROUNDHOG (HEDGEHOG-LIKE FAMILY)-RELATED"/>
    <property type="match status" value="1"/>
</dbReference>
<feature type="compositionally biased region" description="Pro residues" evidence="1">
    <location>
        <begin position="391"/>
        <end position="404"/>
    </location>
</feature>
<sequence>MQKNVFGSTFILILMSFLTQIGHKREQASNTLTCLSEHYSDVSLARLQSFPNLMKEISNIEDNVGIVLLNQHAMNITLNWLCNLKAFHDPTILENIVVFAMDNHSYQMLSMLWPSIRTFKLELPSVSQPFRVGHCQYQLFQLLRANLATMLSMMNKSFWMLQPDTYWRENLFDLFDVSGNDATDVYLDVEGESVLSSRMIAGGNFHVRASTASTLFFHQLSTQIRERYTTDNNVMGALCAQGFASVKCEFIPYHTISNWRWKNKNLKPALMQFDSLILPGTMGKLERFEKVNARHLVINDFSRMHRAGAKFVHPDGSCLVLESANVSSLVTFDETLPHVLFPPCFHFFHVAHVDMMPNFVFILLLASIQLAFAAEEYKSQTTYPESAPATTPQPPPPPPPPKPAPYVEQSAAPPPPAPAPAPYPQQAPPPPAPYPQQAVPAPAPAPYPQQAPPPPTPAPYPQHAVPAPAPYQQQPPPPPPPVHYPAPQQPYPQHAPPPPPAPHPAPHPAYIEHSAPRPAYPEHAPPPQYPQQHSYNGGPRTYHEEPPPYPAKFQYVDYPATTRRPYPYPSFEALPHHEEYHPTRRPTTTERPTTTHKPRPGWGDTEYNYPERSLPLKGCFYNNHGYACCNLRLQNKMEELADELLNNGTFHRCNVQKLANDLQDKVETAFKEDFETVVGLSDFAERIHFREHYVCKIEVNGRYMLAWATPDDHSGARAKRGVNATADDIHEYNF</sequence>
<dbReference type="InterPro" id="IPR007284">
    <property type="entry name" value="Ground-like_dom"/>
</dbReference>
<gene>
    <name evidence="5" type="primary">Cre-grd-7</name>
    <name evidence="5" type="ORF">CRE_00080</name>
</gene>
<feature type="region of interest" description="Disordered" evidence="1">
    <location>
        <begin position="382"/>
        <end position="549"/>
    </location>
</feature>
<dbReference type="OMA" id="YQMLSML"/>
<feature type="compositionally biased region" description="Pro residues" evidence="1">
    <location>
        <begin position="412"/>
        <end position="434"/>
    </location>
</feature>
<reference evidence="5" key="1">
    <citation type="submission" date="2007-07" db="EMBL/GenBank/DDBJ databases">
        <title>PCAP assembly of the Caenorhabditis remanei genome.</title>
        <authorList>
            <consortium name="The Caenorhabditis remanei Sequencing Consortium"/>
            <person name="Wilson R.K."/>
        </authorList>
    </citation>
    <scope>NUCLEOTIDE SEQUENCE [LARGE SCALE GENOMIC DNA]</scope>
    <source>
        <strain evidence="5">PB4641</strain>
    </source>
</reference>
<feature type="compositionally biased region" description="Pro residues" evidence="1">
    <location>
        <begin position="441"/>
        <end position="460"/>
    </location>
</feature>
<feature type="region of interest" description="Disordered" evidence="1">
    <location>
        <begin position="580"/>
        <end position="604"/>
    </location>
</feature>
<feature type="signal peptide" evidence="2">
    <location>
        <begin position="1"/>
        <end position="23"/>
    </location>
</feature>
<evidence type="ECO:0000256" key="1">
    <source>
        <dbReference type="SAM" id="MobiDB-lite"/>
    </source>
</evidence>
<evidence type="ECO:0000313" key="5">
    <source>
        <dbReference type="EMBL" id="EFO83018.1"/>
    </source>
</evidence>
<organism evidence="6">
    <name type="scientific">Caenorhabditis remanei</name>
    <name type="common">Caenorhabditis vulgaris</name>
    <dbReference type="NCBI Taxonomy" id="31234"/>
    <lineage>
        <taxon>Eukaryota</taxon>
        <taxon>Metazoa</taxon>
        <taxon>Ecdysozoa</taxon>
        <taxon>Nematoda</taxon>
        <taxon>Chromadorea</taxon>
        <taxon>Rhabditida</taxon>
        <taxon>Rhabditina</taxon>
        <taxon>Rhabditomorpha</taxon>
        <taxon>Rhabditoidea</taxon>
        <taxon>Rhabditidae</taxon>
        <taxon>Peloderinae</taxon>
        <taxon>Caenorhabditis</taxon>
    </lineage>
</organism>
<accession>E3LD23</accession>
<keyword evidence="6" id="KW-1185">Reference proteome</keyword>
<dbReference type="EMBL" id="DS268407">
    <property type="protein sequence ID" value="EFO83018.1"/>
    <property type="molecule type" value="Genomic_DNA"/>
</dbReference>
<feature type="chain" id="PRO_5003174617" evidence="2">
    <location>
        <begin position="24"/>
        <end position="734"/>
    </location>
</feature>
<dbReference type="FunCoup" id="E3LD23">
    <property type="interactions" value="1533"/>
</dbReference>
<dbReference type="AlphaFoldDB" id="E3LD23"/>
<protein>
    <submittedName>
        <fullName evidence="5">CRE-GRD-7 protein</fullName>
    </submittedName>
</protein>
<dbReference type="Pfam" id="PF03407">
    <property type="entry name" value="Nucleotid_trans"/>
    <property type="match status" value="1"/>
</dbReference>
<dbReference type="Proteomes" id="UP000008281">
    <property type="component" value="Unassembled WGS sequence"/>
</dbReference>
<name>E3LD23_CAERE</name>
<feature type="compositionally biased region" description="Pro residues" evidence="1">
    <location>
        <begin position="467"/>
        <end position="507"/>
    </location>
</feature>
<evidence type="ECO:0000313" key="6">
    <source>
        <dbReference type="Proteomes" id="UP000008281"/>
    </source>
</evidence>
<dbReference type="eggNOG" id="KOG0613">
    <property type="taxonomic scope" value="Eukaryota"/>
</dbReference>
<feature type="domain" description="Ground-like" evidence="4">
    <location>
        <begin position="625"/>
        <end position="707"/>
    </location>
</feature>